<protein>
    <recommendedName>
        <fullName evidence="1">Pyridoxamine 5'-phosphate oxidase N-terminal domain-containing protein</fullName>
    </recommendedName>
</protein>
<dbReference type="InterPro" id="IPR011576">
    <property type="entry name" value="Pyridox_Oxase_N"/>
</dbReference>
<dbReference type="Pfam" id="PF01243">
    <property type="entry name" value="PNPOx_N"/>
    <property type="match status" value="1"/>
</dbReference>
<feature type="non-terminal residue" evidence="2">
    <location>
        <position position="1"/>
    </location>
</feature>
<accession>A0A0G0FU86</accession>
<dbReference type="EMBL" id="LBRE01000037">
    <property type="protein sequence ID" value="KKP90860.1"/>
    <property type="molecule type" value="Genomic_DNA"/>
</dbReference>
<reference evidence="2 3" key="1">
    <citation type="journal article" date="2015" name="Nature">
        <title>rRNA introns, odd ribosomes, and small enigmatic genomes across a large radiation of phyla.</title>
        <authorList>
            <person name="Brown C.T."/>
            <person name="Hug L.A."/>
            <person name="Thomas B.C."/>
            <person name="Sharon I."/>
            <person name="Castelle C.J."/>
            <person name="Singh A."/>
            <person name="Wilkins M.J."/>
            <person name="Williams K.H."/>
            <person name="Banfield J.F."/>
        </authorList>
    </citation>
    <scope>NUCLEOTIDE SEQUENCE [LARGE SCALE GENOMIC DNA]</scope>
</reference>
<evidence type="ECO:0000259" key="1">
    <source>
        <dbReference type="Pfam" id="PF01243"/>
    </source>
</evidence>
<feature type="domain" description="Pyridoxamine 5'-phosphate oxidase N-terminal" evidence="1">
    <location>
        <begin position="1"/>
        <end position="101"/>
    </location>
</feature>
<evidence type="ECO:0000313" key="3">
    <source>
        <dbReference type="Proteomes" id="UP000034140"/>
    </source>
</evidence>
<organism evidence="2 3">
    <name type="scientific">candidate division WS6 bacterium GW2011_GWC1_36_11</name>
    <dbReference type="NCBI Taxonomy" id="1619090"/>
    <lineage>
        <taxon>Bacteria</taxon>
        <taxon>Candidatus Dojkabacteria</taxon>
    </lineage>
</organism>
<dbReference type="InterPro" id="IPR012349">
    <property type="entry name" value="Split_barrel_FMN-bd"/>
</dbReference>
<dbReference type="Gene3D" id="2.30.110.10">
    <property type="entry name" value="Electron Transport, Fmn-binding Protein, Chain A"/>
    <property type="match status" value="1"/>
</dbReference>
<dbReference type="SUPFAM" id="SSF50475">
    <property type="entry name" value="FMN-binding split barrel"/>
    <property type="match status" value="1"/>
</dbReference>
<comment type="caution">
    <text evidence="2">The sequence shown here is derived from an EMBL/GenBank/DDBJ whole genome shotgun (WGS) entry which is preliminary data.</text>
</comment>
<sequence length="164" mass="19032">KIKQILKDNLYATLSTSTPEGDPWISNIYFVYDSDYNFYWYSPKDSIHSKTIKDNPSVALCIFDSHEVENVEAIYIKGKACEVTDAKELAKGLLLYGKKMLDTKFVTGKKAYIEFVNNLKDFEGQSPIRMYKVIPEKMWKLAPSQIYHDKYVDSRIEIPLIELK</sequence>
<evidence type="ECO:0000313" key="2">
    <source>
        <dbReference type="EMBL" id="KKP90860.1"/>
    </source>
</evidence>
<proteinExistence type="predicted"/>
<name>A0A0G0FU86_9BACT</name>
<dbReference type="AlphaFoldDB" id="A0A0G0FU86"/>
<gene>
    <name evidence="2" type="ORF">UR96_C0037G0005</name>
</gene>
<dbReference type="Proteomes" id="UP000034140">
    <property type="component" value="Unassembled WGS sequence"/>
</dbReference>